<dbReference type="EMBL" id="KV425912">
    <property type="protein sequence ID" value="KZV99192.1"/>
    <property type="molecule type" value="Genomic_DNA"/>
</dbReference>
<name>A0A165MFH0_EXIGL</name>
<feature type="region of interest" description="Disordered" evidence="1">
    <location>
        <begin position="605"/>
        <end position="627"/>
    </location>
</feature>
<feature type="compositionally biased region" description="Acidic residues" evidence="1">
    <location>
        <begin position="985"/>
        <end position="1028"/>
    </location>
</feature>
<gene>
    <name evidence="2" type="ORF">EXIGLDRAFT_712500</name>
</gene>
<organism evidence="2 3">
    <name type="scientific">Exidia glandulosa HHB12029</name>
    <dbReference type="NCBI Taxonomy" id="1314781"/>
    <lineage>
        <taxon>Eukaryota</taxon>
        <taxon>Fungi</taxon>
        <taxon>Dikarya</taxon>
        <taxon>Basidiomycota</taxon>
        <taxon>Agaricomycotina</taxon>
        <taxon>Agaricomycetes</taxon>
        <taxon>Auriculariales</taxon>
        <taxon>Exidiaceae</taxon>
        <taxon>Exidia</taxon>
    </lineage>
</organism>
<feature type="compositionally biased region" description="Pro residues" evidence="1">
    <location>
        <begin position="941"/>
        <end position="950"/>
    </location>
</feature>
<protein>
    <submittedName>
        <fullName evidence="2">Uncharacterized protein</fullName>
    </submittedName>
</protein>
<evidence type="ECO:0000313" key="2">
    <source>
        <dbReference type="EMBL" id="KZV99192.1"/>
    </source>
</evidence>
<feature type="region of interest" description="Disordered" evidence="1">
    <location>
        <begin position="645"/>
        <end position="669"/>
    </location>
</feature>
<dbReference type="Proteomes" id="UP000077266">
    <property type="component" value="Unassembled WGS sequence"/>
</dbReference>
<sequence length="1028" mass="115398">MFDEIDDEHVPMSLDLSIDVDPTPVQDPKFRAGDTFDVPWKSIEKQLKFQSRTGENLGRGWSCSPVTIQVPTADKSDAGRRLHPNGRAFTIPEFYHRSIVSVMDAVFGKDPASTRFHHVPFRQFWSPFNSSWRRETVFGELYSSAAFIKAHEDLQSSPLVPGCTLPRVISAMMLGSDATHLTQFGSAQLWPIYLWWGNQSKYERCMPSIAACHCVAYLEKLPQSIMEFLEEHHKGRGKKKNDALLAHLRRELTHESLKLLFEDPDFKDAYAHGRVIVGADGVARRHFPRIFTYSADYPEKVMLATIRDMGGCPCPRCLVKKADLDLLGTAADMKTRTENKRCDGPERQRWVGAARTLLYKVGLALGNDKIEALLKPHSWVPTQNAFSWLTSLNDPDICQLLVVDIMHEYELGVWKALFAHLIRILHTQGQDTVNELNRRYRDTPTFSSSTIRRFPTCVSEMSRMTAQDFEDLLVCAIPCFDRLFPEAVDTEISQLLFRAAEWHALAKLRMHTDSTLVLLHNATIRLGTALRHFRDVVCTQFDTTETPSEVAKRQRAVARAVAEGRTTSLSTAGARRPKAYNLNTPKLHFLGDYVPQIQWVGTTDSYSTESGERQHRTQKDRFQRTSKRDFTVQMVGLNNLHEALQQTSQSTSTQGQQKSRSRPTHDEADIVGDRVQHHLIAEDQSNTLLYGDWIRGNSSDMALEGFLPKLLRACAEGLLQRPENKGRLPLDAALDGVALERQRLYEHATFRVNYTTYDIRRLQDTINVNSGKCDVMLLSSDDIHPFRYARVLRVFHALVTHPILAPRPVRVELLWVRWFQNVKPFDAAWDRKELQTVQFVHATEDDAFGFVNPAQVLRACHVIPSFADGRTKDLLGPSLFRPPEGDWAAFYVAEFADRDLHMRHLGLGIGHRDPPAKIEPEPDSLSPPAAAPAAAAAAAPAPAPEQPAPVPTAAAEAAAPTTAVPSATDGRSAATQPEPAADDNGAGDEEPEEESYEEKDGDGTDIDDLPDDLEDDNLDVDNRGEDEE</sequence>
<evidence type="ECO:0000313" key="3">
    <source>
        <dbReference type="Proteomes" id="UP000077266"/>
    </source>
</evidence>
<dbReference type="InParanoid" id="A0A165MFH0"/>
<feature type="compositionally biased region" description="Low complexity" evidence="1">
    <location>
        <begin position="926"/>
        <end position="940"/>
    </location>
</feature>
<keyword evidence="3" id="KW-1185">Reference proteome</keyword>
<feature type="compositionally biased region" description="Low complexity" evidence="1">
    <location>
        <begin position="951"/>
        <end position="968"/>
    </location>
</feature>
<feature type="region of interest" description="Disordered" evidence="1">
    <location>
        <begin position="911"/>
        <end position="1028"/>
    </location>
</feature>
<dbReference type="InterPro" id="IPR041078">
    <property type="entry name" value="Plavaka"/>
</dbReference>
<dbReference type="STRING" id="1314781.A0A165MFH0"/>
<reference evidence="2 3" key="1">
    <citation type="journal article" date="2016" name="Mol. Biol. Evol.">
        <title>Comparative Genomics of Early-Diverging Mushroom-Forming Fungi Provides Insights into the Origins of Lignocellulose Decay Capabilities.</title>
        <authorList>
            <person name="Nagy L.G."/>
            <person name="Riley R."/>
            <person name="Tritt A."/>
            <person name="Adam C."/>
            <person name="Daum C."/>
            <person name="Floudas D."/>
            <person name="Sun H."/>
            <person name="Yadav J.S."/>
            <person name="Pangilinan J."/>
            <person name="Larsson K.H."/>
            <person name="Matsuura K."/>
            <person name="Barry K."/>
            <person name="Labutti K."/>
            <person name="Kuo R."/>
            <person name="Ohm R.A."/>
            <person name="Bhattacharya S.S."/>
            <person name="Shirouzu T."/>
            <person name="Yoshinaga Y."/>
            <person name="Martin F.M."/>
            <person name="Grigoriev I.V."/>
            <person name="Hibbett D.S."/>
        </authorList>
    </citation>
    <scope>NUCLEOTIDE SEQUENCE [LARGE SCALE GENOMIC DNA]</scope>
    <source>
        <strain evidence="2 3">HHB12029</strain>
    </source>
</reference>
<dbReference type="AlphaFoldDB" id="A0A165MFH0"/>
<evidence type="ECO:0000256" key="1">
    <source>
        <dbReference type="SAM" id="MobiDB-lite"/>
    </source>
</evidence>
<feature type="compositionally biased region" description="Basic and acidic residues" evidence="1">
    <location>
        <begin position="911"/>
        <end position="920"/>
    </location>
</feature>
<proteinExistence type="predicted"/>
<feature type="compositionally biased region" description="Basic and acidic residues" evidence="1">
    <location>
        <begin position="610"/>
        <end position="627"/>
    </location>
</feature>
<accession>A0A165MFH0</accession>
<feature type="compositionally biased region" description="Low complexity" evidence="1">
    <location>
        <begin position="645"/>
        <end position="657"/>
    </location>
</feature>
<dbReference type="Pfam" id="PF18759">
    <property type="entry name" value="Plavaka"/>
    <property type="match status" value="1"/>
</dbReference>
<dbReference type="OrthoDB" id="2687259at2759"/>